<protein>
    <recommendedName>
        <fullName evidence="2">histidine kinase</fullName>
        <ecNumber evidence="2">2.7.13.3</ecNumber>
    </recommendedName>
</protein>
<gene>
    <name evidence="11" type="ORF">SAMN05216207_11581</name>
</gene>
<dbReference type="PANTHER" id="PTHR24421">
    <property type="entry name" value="NITRATE/NITRITE SENSOR PROTEIN NARX-RELATED"/>
    <property type="match status" value="1"/>
</dbReference>
<feature type="region of interest" description="Disordered" evidence="9">
    <location>
        <begin position="84"/>
        <end position="105"/>
    </location>
</feature>
<dbReference type="Gene3D" id="1.20.5.1930">
    <property type="match status" value="1"/>
</dbReference>
<dbReference type="AlphaFoldDB" id="A0A1I5IZX1"/>
<evidence type="ECO:0000256" key="2">
    <source>
        <dbReference type="ARBA" id="ARBA00012438"/>
    </source>
</evidence>
<evidence type="ECO:0000256" key="8">
    <source>
        <dbReference type="ARBA" id="ARBA00023012"/>
    </source>
</evidence>
<evidence type="ECO:0000256" key="9">
    <source>
        <dbReference type="SAM" id="MobiDB-lite"/>
    </source>
</evidence>
<organism evidence="11 12">
    <name type="scientific">Pseudonocardia ammonioxydans</name>
    <dbReference type="NCBI Taxonomy" id="260086"/>
    <lineage>
        <taxon>Bacteria</taxon>
        <taxon>Bacillati</taxon>
        <taxon>Actinomycetota</taxon>
        <taxon>Actinomycetes</taxon>
        <taxon>Pseudonocardiales</taxon>
        <taxon>Pseudonocardiaceae</taxon>
        <taxon>Pseudonocardia</taxon>
    </lineage>
</organism>
<sequence length="166" mass="18113">MERVDLLRSRDRGPDRGGGDLGRLIATFNAVLDRLEEQRSLRSAEVHPGEEAERRRIARELHDEIGQGLTAALLDLKRVADHAPPALQGDVKQVRDTGRASPDEGCQVARRLRPDVLEDLGLASVLAALVTEFTEAGGVPVVRTGDPPPRLSPQAELVLDRSPRRA</sequence>
<keyword evidence="8" id="KW-0902">Two-component regulatory system</keyword>
<comment type="catalytic activity">
    <reaction evidence="1">
        <text>ATP + protein L-histidine = ADP + protein N-phospho-L-histidine.</text>
        <dbReference type="EC" id="2.7.13.3"/>
    </reaction>
</comment>
<keyword evidence="12" id="KW-1185">Reference proteome</keyword>
<evidence type="ECO:0000259" key="10">
    <source>
        <dbReference type="Pfam" id="PF07730"/>
    </source>
</evidence>
<evidence type="ECO:0000256" key="7">
    <source>
        <dbReference type="ARBA" id="ARBA00022840"/>
    </source>
</evidence>
<keyword evidence="6 11" id="KW-0418">Kinase</keyword>
<feature type="compositionally biased region" description="Basic and acidic residues" evidence="9">
    <location>
        <begin position="92"/>
        <end position="102"/>
    </location>
</feature>
<keyword evidence="7" id="KW-0067">ATP-binding</keyword>
<dbReference type="Pfam" id="PF07730">
    <property type="entry name" value="HisKA_3"/>
    <property type="match status" value="1"/>
</dbReference>
<dbReference type="PANTHER" id="PTHR24421:SF10">
    <property type="entry name" value="NITRATE_NITRITE SENSOR PROTEIN NARQ"/>
    <property type="match status" value="1"/>
</dbReference>
<dbReference type="RefSeq" id="WP_218163084.1">
    <property type="nucleotide sequence ID" value="NZ_FOUY01000158.1"/>
</dbReference>
<dbReference type="GO" id="GO:0016020">
    <property type="term" value="C:membrane"/>
    <property type="evidence" value="ECO:0007669"/>
    <property type="project" value="InterPro"/>
</dbReference>
<dbReference type="EMBL" id="FOUY01000158">
    <property type="protein sequence ID" value="SFO65736.1"/>
    <property type="molecule type" value="Genomic_DNA"/>
</dbReference>
<name>A0A1I5IZX1_PSUAM</name>
<dbReference type="GO" id="GO:0046983">
    <property type="term" value="F:protein dimerization activity"/>
    <property type="evidence" value="ECO:0007669"/>
    <property type="project" value="InterPro"/>
</dbReference>
<evidence type="ECO:0000313" key="12">
    <source>
        <dbReference type="Proteomes" id="UP000199614"/>
    </source>
</evidence>
<dbReference type="GO" id="GO:0005524">
    <property type="term" value="F:ATP binding"/>
    <property type="evidence" value="ECO:0007669"/>
    <property type="project" value="UniProtKB-KW"/>
</dbReference>
<keyword evidence="3" id="KW-0597">Phosphoprotein</keyword>
<evidence type="ECO:0000256" key="6">
    <source>
        <dbReference type="ARBA" id="ARBA00022777"/>
    </source>
</evidence>
<accession>A0A1I5IZX1</accession>
<dbReference type="EC" id="2.7.13.3" evidence="2"/>
<evidence type="ECO:0000256" key="5">
    <source>
        <dbReference type="ARBA" id="ARBA00022741"/>
    </source>
</evidence>
<feature type="domain" description="Signal transduction histidine kinase subgroup 3 dimerisation and phosphoacceptor" evidence="10">
    <location>
        <begin position="53"/>
        <end position="117"/>
    </location>
</feature>
<evidence type="ECO:0000256" key="1">
    <source>
        <dbReference type="ARBA" id="ARBA00000085"/>
    </source>
</evidence>
<reference evidence="11 12" key="1">
    <citation type="submission" date="2016-10" db="EMBL/GenBank/DDBJ databases">
        <authorList>
            <person name="de Groot N.N."/>
        </authorList>
    </citation>
    <scope>NUCLEOTIDE SEQUENCE [LARGE SCALE GENOMIC DNA]</scope>
    <source>
        <strain evidence="11 12">CGMCC 4.1877</strain>
    </source>
</reference>
<dbReference type="InterPro" id="IPR050482">
    <property type="entry name" value="Sensor_HK_TwoCompSys"/>
</dbReference>
<evidence type="ECO:0000256" key="3">
    <source>
        <dbReference type="ARBA" id="ARBA00022553"/>
    </source>
</evidence>
<feature type="region of interest" description="Disordered" evidence="9">
    <location>
        <begin position="139"/>
        <end position="166"/>
    </location>
</feature>
<dbReference type="InterPro" id="IPR011712">
    <property type="entry name" value="Sig_transdc_His_kin_sub3_dim/P"/>
</dbReference>
<dbReference type="STRING" id="260086.SAMN05216207_11581"/>
<dbReference type="Proteomes" id="UP000199614">
    <property type="component" value="Unassembled WGS sequence"/>
</dbReference>
<evidence type="ECO:0000313" key="11">
    <source>
        <dbReference type="EMBL" id="SFO65736.1"/>
    </source>
</evidence>
<evidence type="ECO:0000256" key="4">
    <source>
        <dbReference type="ARBA" id="ARBA00022679"/>
    </source>
</evidence>
<dbReference type="GO" id="GO:0000155">
    <property type="term" value="F:phosphorelay sensor kinase activity"/>
    <property type="evidence" value="ECO:0007669"/>
    <property type="project" value="InterPro"/>
</dbReference>
<proteinExistence type="predicted"/>
<keyword evidence="4" id="KW-0808">Transferase</keyword>
<keyword evidence="5" id="KW-0547">Nucleotide-binding</keyword>